<dbReference type="InParanoid" id="K1PRV0"/>
<feature type="region of interest" description="Disordered" evidence="2">
    <location>
        <begin position="1000"/>
        <end position="1081"/>
    </location>
</feature>
<name>K1PRV0_MAGGI</name>
<feature type="coiled-coil region" evidence="1">
    <location>
        <begin position="2395"/>
        <end position="2457"/>
    </location>
</feature>
<feature type="compositionally biased region" description="Polar residues" evidence="2">
    <location>
        <begin position="1127"/>
        <end position="1152"/>
    </location>
</feature>
<organism evidence="3">
    <name type="scientific">Magallana gigas</name>
    <name type="common">Pacific oyster</name>
    <name type="synonym">Crassostrea gigas</name>
    <dbReference type="NCBI Taxonomy" id="29159"/>
    <lineage>
        <taxon>Eukaryota</taxon>
        <taxon>Metazoa</taxon>
        <taxon>Spiralia</taxon>
        <taxon>Lophotrochozoa</taxon>
        <taxon>Mollusca</taxon>
        <taxon>Bivalvia</taxon>
        <taxon>Autobranchia</taxon>
        <taxon>Pteriomorphia</taxon>
        <taxon>Ostreida</taxon>
        <taxon>Ostreoidea</taxon>
        <taxon>Ostreidae</taxon>
        <taxon>Magallana</taxon>
    </lineage>
</organism>
<reference evidence="3" key="1">
    <citation type="journal article" date="2012" name="Nature">
        <title>The oyster genome reveals stress adaptation and complexity of shell formation.</title>
        <authorList>
            <person name="Zhang G."/>
            <person name="Fang X."/>
            <person name="Guo X."/>
            <person name="Li L."/>
            <person name="Luo R."/>
            <person name="Xu F."/>
            <person name="Yang P."/>
            <person name="Zhang L."/>
            <person name="Wang X."/>
            <person name="Qi H."/>
            <person name="Xiong Z."/>
            <person name="Que H."/>
            <person name="Xie Y."/>
            <person name="Holland P.W."/>
            <person name="Paps J."/>
            <person name="Zhu Y."/>
            <person name="Wu F."/>
            <person name="Chen Y."/>
            <person name="Wang J."/>
            <person name="Peng C."/>
            <person name="Meng J."/>
            <person name="Yang L."/>
            <person name="Liu J."/>
            <person name="Wen B."/>
            <person name="Zhang N."/>
            <person name="Huang Z."/>
            <person name="Zhu Q."/>
            <person name="Feng Y."/>
            <person name="Mount A."/>
            <person name="Hedgecock D."/>
            <person name="Xu Z."/>
            <person name="Liu Y."/>
            <person name="Domazet-Loso T."/>
            <person name="Du Y."/>
            <person name="Sun X."/>
            <person name="Zhang S."/>
            <person name="Liu B."/>
            <person name="Cheng P."/>
            <person name="Jiang X."/>
            <person name="Li J."/>
            <person name="Fan D."/>
            <person name="Wang W."/>
            <person name="Fu W."/>
            <person name="Wang T."/>
            <person name="Wang B."/>
            <person name="Zhang J."/>
            <person name="Peng Z."/>
            <person name="Li Y."/>
            <person name="Li N."/>
            <person name="Wang J."/>
            <person name="Chen M."/>
            <person name="He Y."/>
            <person name="Tan F."/>
            <person name="Song X."/>
            <person name="Zheng Q."/>
            <person name="Huang R."/>
            <person name="Yang H."/>
            <person name="Du X."/>
            <person name="Chen L."/>
            <person name="Yang M."/>
            <person name="Gaffney P.M."/>
            <person name="Wang S."/>
            <person name="Luo L."/>
            <person name="She Z."/>
            <person name="Ming Y."/>
            <person name="Huang W."/>
            <person name="Zhang S."/>
            <person name="Huang B."/>
            <person name="Zhang Y."/>
            <person name="Qu T."/>
            <person name="Ni P."/>
            <person name="Miao G."/>
            <person name="Wang J."/>
            <person name="Wang Q."/>
            <person name="Steinberg C.E."/>
            <person name="Wang H."/>
            <person name="Li N."/>
            <person name="Qian L."/>
            <person name="Zhang G."/>
            <person name="Li Y."/>
            <person name="Yang H."/>
            <person name="Liu X."/>
            <person name="Wang J."/>
            <person name="Yin Y."/>
            <person name="Wang J."/>
        </authorList>
    </citation>
    <scope>NUCLEOTIDE SEQUENCE [LARGE SCALE GENOMIC DNA]</scope>
    <source>
        <strain evidence="3">05x7-T-G4-1.051#20</strain>
    </source>
</reference>
<dbReference type="GO" id="GO:0000209">
    <property type="term" value="P:protein polyubiquitination"/>
    <property type="evidence" value="ECO:0007669"/>
    <property type="project" value="TreeGrafter"/>
</dbReference>
<proteinExistence type="predicted"/>
<feature type="region of interest" description="Disordered" evidence="2">
    <location>
        <begin position="1512"/>
        <end position="1536"/>
    </location>
</feature>
<dbReference type="PANTHER" id="PTHR24104">
    <property type="entry name" value="E3 UBIQUITIN-PROTEIN LIGASE NHLRC1-RELATED"/>
    <property type="match status" value="1"/>
</dbReference>
<dbReference type="HOGENOM" id="CLU_228580_0_0_1"/>
<evidence type="ECO:0000256" key="2">
    <source>
        <dbReference type="SAM" id="MobiDB-lite"/>
    </source>
</evidence>
<accession>K1PRV0</accession>
<feature type="coiled-coil region" evidence="1">
    <location>
        <begin position="1212"/>
        <end position="1303"/>
    </location>
</feature>
<dbReference type="SUPFAM" id="SSF63829">
    <property type="entry name" value="Calcium-dependent phosphotriesterase"/>
    <property type="match status" value="2"/>
</dbReference>
<dbReference type="InterPro" id="IPR050952">
    <property type="entry name" value="TRIM-NHL_E3_ligases"/>
</dbReference>
<keyword evidence="1" id="KW-0175">Coiled coil</keyword>
<feature type="region of interest" description="Disordered" evidence="2">
    <location>
        <begin position="1123"/>
        <end position="1153"/>
    </location>
</feature>
<protein>
    <submittedName>
        <fullName evidence="3">Uncharacterized protein</fullName>
    </submittedName>
</protein>
<feature type="compositionally biased region" description="Basic and acidic residues" evidence="2">
    <location>
        <begin position="1044"/>
        <end position="1061"/>
    </location>
</feature>
<dbReference type="PROSITE" id="PS50119">
    <property type="entry name" value="ZF_BBOX"/>
    <property type="match status" value="1"/>
</dbReference>
<dbReference type="GO" id="GO:0008270">
    <property type="term" value="F:zinc ion binding"/>
    <property type="evidence" value="ECO:0007669"/>
    <property type="project" value="UniProtKB-KW"/>
</dbReference>
<dbReference type="InterPro" id="IPR011042">
    <property type="entry name" value="6-blade_b-propeller_TolB-like"/>
</dbReference>
<dbReference type="GO" id="GO:0061630">
    <property type="term" value="F:ubiquitin protein ligase activity"/>
    <property type="evidence" value="ECO:0007669"/>
    <property type="project" value="TreeGrafter"/>
</dbReference>
<feature type="region of interest" description="Disordered" evidence="2">
    <location>
        <begin position="1876"/>
        <end position="1904"/>
    </location>
</feature>
<feature type="compositionally biased region" description="Basic and acidic residues" evidence="2">
    <location>
        <begin position="1880"/>
        <end position="1904"/>
    </location>
</feature>
<evidence type="ECO:0000256" key="1">
    <source>
        <dbReference type="SAM" id="Coils"/>
    </source>
</evidence>
<evidence type="ECO:0000313" key="3">
    <source>
        <dbReference type="EMBL" id="EKC19140.1"/>
    </source>
</evidence>
<feature type="compositionally biased region" description="Basic and acidic residues" evidence="2">
    <location>
        <begin position="1000"/>
        <end position="1037"/>
    </location>
</feature>
<feature type="compositionally biased region" description="Low complexity" evidence="2">
    <location>
        <begin position="1973"/>
        <end position="1985"/>
    </location>
</feature>
<dbReference type="InterPro" id="IPR000315">
    <property type="entry name" value="Znf_B-box"/>
</dbReference>
<gene>
    <name evidence="3" type="ORF">CGI_10009635</name>
</gene>
<feature type="region of interest" description="Disordered" evidence="2">
    <location>
        <begin position="1973"/>
        <end position="1993"/>
    </location>
</feature>
<dbReference type="GO" id="GO:0043161">
    <property type="term" value="P:proteasome-mediated ubiquitin-dependent protein catabolic process"/>
    <property type="evidence" value="ECO:0007669"/>
    <property type="project" value="TreeGrafter"/>
</dbReference>
<dbReference type="EMBL" id="JH816565">
    <property type="protein sequence ID" value="EKC19140.1"/>
    <property type="molecule type" value="Genomic_DNA"/>
</dbReference>
<dbReference type="PANTHER" id="PTHR24104:SF25">
    <property type="entry name" value="PROTEIN LIN-41"/>
    <property type="match status" value="1"/>
</dbReference>
<feature type="region of interest" description="Disordered" evidence="2">
    <location>
        <begin position="1797"/>
        <end position="1822"/>
    </location>
</feature>
<feature type="compositionally biased region" description="Polar residues" evidence="2">
    <location>
        <begin position="1513"/>
        <end position="1525"/>
    </location>
</feature>
<feature type="compositionally biased region" description="Basic and acidic residues" evidence="2">
    <location>
        <begin position="1526"/>
        <end position="1536"/>
    </location>
</feature>
<dbReference type="Gene3D" id="2.120.10.30">
    <property type="entry name" value="TolB, C-terminal domain"/>
    <property type="match status" value="2"/>
</dbReference>
<sequence>METASTPCKVHLCSKCPGDIEYYCVSCPCDLCPLCKENHVKDLQTIDHDVVSYRDKLNYIPTQEICVIHPSHVYTKYCEPCQVPVCDSWFGHTSHKFPIPFFKKRRHTIESIQAAYQTMRQQHRGTIHTIRSEALFYRPVLLPRIKTDFKTCRTEFSLYQSEMLTKAQTLKHLIDYIQNDFMCNVFCDFDFKHRCLKQKKEMIIHIVSLQRYVYIYEQRRVIRPLLFLSSIKTALPQIHPTLHTSQLSMTESLNKEDVMESLSAIQITERGNRRVGNQCLLKLTYAPELHQSLTLTGVGRCYHISCVTSDRVWVSDRNNIMLTDTTGVPLHRVEDSCSGEGLHTVNSDSELIYIDRNYNINKLSKDMKTTTTFIETTDSTWKPMCVYLSPSTGDLLVGMCNDNTGKVTRYNQSGQLTQTIQHDNNTGRGLYIVPNYITENYNGDVVVSNYNSIIKFLYRSGVVVVTERGGRHRFTYTRHPSGSGLQPCGICTDALSHILVCDGDSKTVQMLDKDGQFLSHLLTESQEMGEPYSLRYDVNTHRLWVGSRDNNKVCVYRYITRQDALTDQSRVMESLSAIQVTNPNQCLLKLTSGAELHHSLTVTGVYCCDHISCVTSDRVWVSDGRNILMLTDTTGVPLHRVEDSWSGLYGGNGLHTVNSESELIYIDMNYNINKLSKDMKTTTTFIERTDSTWKPLCVYLSPSTGDLLVGMYNDETWTGKVTRYNQSGQLTETIQNDNTGQGLYSKPNYITENNNGDVVVSDWDYMYGAVVVTERGGRHRFSYTGHPSGSELEPRGMCTDALSHILVCDDITKTVQMLDKDGQFLSHLLTESQEMGRPCRLSYDVNTHRLWVGSRDNNKMSTDPVLMRRPCSAHQPYNGDNLDIDRLTSDPILSEIVNWKPRILRNSRRWPWNSISRGRTNLQQELDLERKNLRSTKSGYKARLQQLSTAVELERAKLSNLQGELAIEMLQKLDITRHYKHKSDQVSWLKSERKLLRSEVKSLKDTMNEKGRSRDTEKVTERRSQRQLERERDDQKMKMRIKSQRLENMEATRELQQEKLRSTQQRVDSEGSEEDPDHSNVYKTQLESTCIKLKVQLKFQSLEKSLKDLLSELRQTQTPLAFESDTVDSLTSRPSAQAMNQSGEPTSGSSRLMGQREAVATAGPYQMEQELDQCRADLRVERDQRSGIAGVGTEWDRERETQTDPQGLAPTLAEKEAEINSLREDKVQLQSALEEKSQVTEEIQAELARVKEQLTAGGDIQTKPDKTGSMNFDLLLKKKETELEKVKTEFANFRESLQSAAQDIQLRDNCDRIQRLQQELVAMRSLVKHEHGDDQVIQKMVEIQQLRDQLTGIRDLVRDGKASEIHLSKEEVEMLKKRLEATDSQEDLSRLTEEMFKLRSKYINSDLKSLLKEKDEQIKAQMVEITGRDAEIQKLKEELEDLDNKEEEIQSLRRDMKNLADKENEIQWLKDELDSIDEREQEIRELKHKLVEKEVEIQELRRDLKSEALAETETLSLRSNDQQNETNERDSEQIDNELHKLRQEIEERDTEIEGLQKDLKALAEKEQEIESLKSELQNYDEKDSEIERLKEELSEKEKQIQELQEDLRCLAEKESEIETLRTEIQRMVETQETLEEERIFNMASPGSKQQHQQVKMAHWPTIRNLSEGTVSCLTGAQLLEENQQQFVCPVVDTQCGSDVEQEVHYVGGSQQMFSMRIVEQDSQKEEVSELKVKVTSLEDELDDLRKEVKDKHEKITQLRFDGETKEMTIQDLQAEIETYQQKQEEQFQKLQSLEEQLGEVRRQSEDTEDSQEQLSETREQLEQVTQDRELVLIRLSEAEGNLGVLNSQLLNKENELQALQAEILEKTVKWTEEMQQAKSKGKEKEEEIHKLQSTRPKSEAKQELDQLLSEKDLELQDVKQRLREAVDLSEQQLRIVEQKDEEFVKLKLEIQQMIADKDKTIRELKKQLMSQSSSSELEISQLQQEVESKRDTVEELETELTRLKRIQDSTAEAGGDAMTLITRLRDQLRRLEYREGSSESDLDLEMMDTDELRRLVLDLKHDLELSKSEVDLFRKSASMSAKDFVQKVMELREELGSQHQRHIQDLTDRNRIESDSNLAQLRIKYEDEIEHIKKLHQKELAQMIGETKRELEKYHKTEINSMLARHKHEIEMLRIREPVMESHDASVLNLANQLGTEVAMTERLDSELIRSLSQRPDGQDNADASDIAESEISVDDNVPSRLQVLMKRLHREGVEMLSLSELQFLNRHMPPSTLSREVDLRSLQAAWDSEKQSLLSAEAHQKASLDQIFSADRQSLLAEVRDLRAHANVSGLRHQEEKERLTEQLNCLLEYKLQQEKIIQDDLRTSLEVERDRSTDLSNQLSREKNAGLDLQTDLSNQQLQISKLKDALEREQSRFISVTGALEEEKTKCQHLSELLERERAALRQIRSKVDEMKLESDSKDRHEFLLEGNSIANSRFQTINTAQTPVQEQAK</sequence>